<feature type="transmembrane region" description="Helical" evidence="7">
    <location>
        <begin position="110"/>
        <end position="134"/>
    </location>
</feature>
<comment type="subcellular location">
    <subcellularLocation>
        <location evidence="1">Cell inner membrane</location>
        <topology evidence="1">Multi-pass membrane protein</topology>
    </subcellularLocation>
</comment>
<dbReference type="PROSITE" id="PS50850">
    <property type="entry name" value="MFS"/>
    <property type="match status" value="1"/>
</dbReference>
<feature type="transmembrane region" description="Helical" evidence="7">
    <location>
        <begin position="296"/>
        <end position="315"/>
    </location>
</feature>
<feature type="transmembrane region" description="Helical" evidence="7">
    <location>
        <begin position="146"/>
        <end position="164"/>
    </location>
</feature>
<dbReference type="InterPro" id="IPR011701">
    <property type="entry name" value="MFS"/>
</dbReference>
<keyword evidence="4 7" id="KW-0812">Transmembrane</keyword>
<evidence type="ECO:0000313" key="9">
    <source>
        <dbReference type="EMBL" id="HAC6678935.1"/>
    </source>
</evidence>
<comment type="caution">
    <text evidence="9">The sequence shown here is derived from an EMBL/GenBank/DDBJ whole genome shotgun (WGS) entry which is preliminary data.</text>
</comment>
<dbReference type="InterPro" id="IPR052528">
    <property type="entry name" value="Sugar_transport-like"/>
</dbReference>
<organism evidence="9">
    <name type="scientific">Salmonella enterica subsp. enterica serovar Eastbourne</name>
    <dbReference type="NCBI Taxonomy" id="486993"/>
    <lineage>
        <taxon>Bacteria</taxon>
        <taxon>Pseudomonadati</taxon>
        <taxon>Pseudomonadota</taxon>
        <taxon>Gammaproteobacteria</taxon>
        <taxon>Enterobacterales</taxon>
        <taxon>Enterobacteriaceae</taxon>
        <taxon>Salmonella</taxon>
    </lineage>
</organism>
<feature type="transmembrane region" description="Helical" evidence="7">
    <location>
        <begin position="55"/>
        <end position="78"/>
    </location>
</feature>
<evidence type="ECO:0000256" key="2">
    <source>
        <dbReference type="ARBA" id="ARBA00022475"/>
    </source>
</evidence>
<reference evidence="9" key="1">
    <citation type="journal article" date="2018" name="Genome Biol.">
        <title>SKESA: strategic k-mer extension for scrupulous assemblies.</title>
        <authorList>
            <person name="Souvorov A."/>
            <person name="Agarwala R."/>
            <person name="Lipman D.J."/>
        </authorList>
    </citation>
    <scope>NUCLEOTIDE SEQUENCE</scope>
    <source>
        <strain evidence="9">M138</strain>
    </source>
</reference>
<dbReference type="InterPro" id="IPR004748">
    <property type="entry name" value="Polyol_permease-like"/>
</dbReference>
<dbReference type="InterPro" id="IPR036259">
    <property type="entry name" value="MFS_trans_sf"/>
</dbReference>
<dbReference type="Gene3D" id="1.20.1250.20">
    <property type="entry name" value="MFS general substrate transporter like domains"/>
    <property type="match status" value="2"/>
</dbReference>
<evidence type="ECO:0000256" key="3">
    <source>
        <dbReference type="ARBA" id="ARBA00022519"/>
    </source>
</evidence>
<sequence>MLKKDKQYKQWMGLPLNLIWGYTAIAIFMTGDGFELAFLSHYITGLGFTPSQASLAFTLYGLAAALAAWGAGVVAELITPQKTMLVGFTMWAVFHVLFLVFGLGRANYSLILMFYGIRGFAYPLFLYSFIVIIIQNVPTEKTSSALGWYWAVYSVGIGVAGSYIPSFTIPVIGELATLWLALAFSVIGGLIALFCLGGVTVPSYKLNLTTKEKFSELSRAVTLLYTNKNILLSSFVRIINTLSLFGFAVIMPIMFVDELGFTTSEWLQVWAVFFFMTIVFNIFWGIVAEKIGWMRVVRWFGCLGMAASSIAFYYIPQHFGHNFAMALIPAIALGIFVCAFVPMAAVFPALEPNHTGAAISVYNLSAGLSNFLAPAIAVVLLPYFSTIGVVIAYTVLYLLAFVCCRYIHVEQPGFKSKAVGAQDFY</sequence>
<feature type="transmembrane region" description="Helical" evidence="7">
    <location>
        <begin position="390"/>
        <end position="407"/>
    </location>
</feature>
<evidence type="ECO:0000259" key="8">
    <source>
        <dbReference type="PROSITE" id="PS50850"/>
    </source>
</evidence>
<feature type="transmembrane region" description="Helical" evidence="7">
    <location>
        <begin position="327"/>
        <end position="350"/>
    </location>
</feature>
<evidence type="ECO:0000256" key="7">
    <source>
        <dbReference type="SAM" id="Phobius"/>
    </source>
</evidence>
<evidence type="ECO:0000256" key="5">
    <source>
        <dbReference type="ARBA" id="ARBA00022989"/>
    </source>
</evidence>
<dbReference type="GO" id="GO:0022857">
    <property type="term" value="F:transmembrane transporter activity"/>
    <property type="evidence" value="ECO:0007669"/>
    <property type="project" value="InterPro"/>
</dbReference>
<name>A0A702BAF0_SALET</name>
<feature type="transmembrane region" description="Helical" evidence="7">
    <location>
        <begin position="85"/>
        <end position="104"/>
    </location>
</feature>
<dbReference type="InterPro" id="IPR020846">
    <property type="entry name" value="MFS_dom"/>
</dbReference>
<dbReference type="PANTHER" id="PTHR23526">
    <property type="entry name" value="INTEGRAL MEMBRANE TRANSPORT PROTEIN-RELATED"/>
    <property type="match status" value="1"/>
</dbReference>
<dbReference type="AlphaFoldDB" id="A0A702BAF0"/>
<keyword evidence="3" id="KW-0997">Cell inner membrane</keyword>
<dbReference type="NCBIfam" id="TIGR00897">
    <property type="entry name" value="2A0118"/>
    <property type="match status" value="1"/>
</dbReference>
<feature type="transmembrane region" description="Helical" evidence="7">
    <location>
        <begin position="176"/>
        <end position="201"/>
    </location>
</feature>
<protein>
    <submittedName>
        <fullName evidence="9">MFS transporter</fullName>
    </submittedName>
</protein>
<dbReference type="PANTHER" id="PTHR23526:SF4">
    <property type="entry name" value="INTEGRAL MEMBRANE TRANSPORT PROTEIN"/>
    <property type="match status" value="1"/>
</dbReference>
<dbReference type="GO" id="GO:0005886">
    <property type="term" value="C:plasma membrane"/>
    <property type="evidence" value="ECO:0007669"/>
    <property type="project" value="UniProtKB-SubCell"/>
</dbReference>
<evidence type="ECO:0000256" key="4">
    <source>
        <dbReference type="ARBA" id="ARBA00022692"/>
    </source>
</evidence>
<feature type="transmembrane region" description="Helical" evidence="7">
    <location>
        <begin position="20"/>
        <end position="43"/>
    </location>
</feature>
<feature type="transmembrane region" description="Helical" evidence="7">
    <location>
        <begin position="267"/>
        <end position="284"/>
    </location>
</feature>
<proteinExistence type="predicted"/>
<feature type="domain" description="Major facilitator superfamily (MFS) profile" evidence="8">
    <location>
        <begin position="1"/>
        <end position="412"/>
    </location>
</feature>
<keyword evidence="5 7" id="KW-1133">Transmembrane helix</keyword>
<accession>A0A702BAF0</accession>
<reference evidence="9" key="2">
    <citation type="submission" date="2018-07" db="EMBL/GenBank/DDBJ databases">
        <authorList>
            <consortium name="NCBI Pathogen Detection Project"/>
        </authorList>
    </citation>
    <scope>NUCLEOTIDE SEQUENCE</scope>
    <source>
        <strain evidence="9">M138</strain>
    </source>
</reference>
<dbReference type="CDD" id="cd17337">
    <property type="entry name" value="MFS_CsbX"/>
    <property type="match status" value="1"/>
</dbReference>
<gene>
    <name evidence="9" type="ORF">G0D12_25325</name>
</gene>
<keyword evidence="2" id="KW-1003">Cell membrane</keyword>
<feature type="transmembrane region" description="Helical" evidence="7">
    <location>
        <begin position="362"/>
        <end position="384"/>
    </location>
</feature>
<dbReference type="Pfam" id="PF07690">
    <property type="entry name" value="MFS_1"/>
    <property type="match status" value="1"/>
</dbReference>
<keyword evidence="6 7" id="KW-0472">Membrane</keyword>
<evidence type="ECO:0000256" key="6">
    <source>
        <dbReference type="ARBA" id="ARBA00023136"/>
    </source>
</evidence>
<dbReference type="EMBL" id="DAAMHJ010000044">
    <property type="protein sequence ID" value="HAC6678935.1"/>
    <property type="molecule type" value="Genomic_DNA"/>
</dbReference>
<evidence type="ECO:0000256" key="1">
    <source>
        <dbReference type="ARBA" id="ARBA00004429"/>
    </source>
</evidence>
<feature type="transmembrane region" description="Helical" evidence="7">
    <location>
        <begin position="235"/>
        <end position="255"/>
    </location>
</feature>
<dbReference type="SUPFAM" id="SSF103473">
    <property type="entry name" value="MFS general substrate transporter"/>
    <property type="match status" value="1"/>
</dbReference>